<evidence type="ECO:0000256" key="1">
    <source>
        <dbReference type="ARBA" id="ARBA00004167"/>
    </source>
</evidence>
<evidence type="ECO:0000256" key="6">
    <source>
        <dbReference type="ARBA" id="ARBA00038105"/>
    </source>
</evidence>
<dbReference type="InterPro" id="IPR036869">
    <property type="entry name" value="J_dom_sf"/>
</dbReference>
<name>A0AB39UVZ8_9GAMM</name>
<sequence>MRFQLLIIIALALAIMWYLRLGRRRGSGAAEPHRPPARDAVARAWQVLGLKPGATEREVIEAHRRLMAKLHPDHGGSDYLASEINTAKDTLLRHLREKSRPEGF</sequence>
<gene>
    <name evidence="8" type="ORF">AAIA72_14575</name>
</gene>
<dbReference type="KEGG" id="tcd:AAIA72_14575"/>
<evidence type="ECO:0000259" key="7">
    <source>
        <dbReference type="PROSITE" id="PS50076"/>
    </source>
</evidence>
<organism evidence="8">
    <name type="scientific">Thermohahella caldifontis</name>
    <dbReference type="NCBI Taxonomy" id="3142973"/>
    <lineage>
        <taxon>Bacteria</taxon>
        <taxon>Pseudomonadati</taxon>
        <taxon>Pseudomonadota</taxon>
        <taxon>Gammaproteobacteria</taxon>
        <taxon>Oceanospirillales</taxon>
        <taxon>Hahellaceae</taxon>
        <taxon>Thermohahella</taxon>
    </lineage>
</organism>
<dbReference type="SMART" id="SM00271">
    <property type="entry name" value="DnaJ"/>
    <property type="match status" value="1"/>
</dbReference>
<dbReference type="PANTHER" id="PTHR12763">
    <property type="match status" value="1"/>
</dbReference>
<dbReference type="CDD" id="cd06257">
    <property type="entry name" value="DnaJ"/>
    <property type="match status" value="1"/>
</dbReference>
<evidence type="ECO:0000256" key="5">
    <source>
        <dbReference type="ARBA" id="ARBA00023186"/>
    </source>
</evidence>
<dbReference type="AlphaFoldDB" id="A0AB39UVZ8"/>
<evidence type="ECO:0000256" key="3">
    <source>
        <dbReference type="ARBA" id="ARBA00022989"/>
    </source>
</evidence>
<keyword evidence="4" id="KW-0472">Membrane</keyword>
<protein>
    <submittedName>
        <fullName evidence="8">DnaJ domain-containing protein</fullName>
    </submittedName>
</protein>
<dbReference type="PANTHER" id="PTHR12763:SF28">
    <property type="entry name" value="GEO10507P1-RELATED"/>
    <property type="match status" value="1"/>
</dbReference>
<evidence type="ECO:0000256" key="4">
    <source>
        <dbReference type="ARBA" id="ARBA00023136"/>
    </source>
</evidence>
<keyword evidence="2" id="KW-0812">Transmembrane</keyword>
<comment type="similarity">
    <text evidence="6">Belongs to the TIM14 family.</text>
</comment>
<accession>A0AB39UVZ8</accession>
<dbReference type="Pfam" id="PF00226">
    <property type="entry name" value="DnaJ"/>
    <property type="match status" value="1"/>
</dbReference>
<keyword evidence="5" id="KW-0143">Chaperone</keyword>
<feature type="domain" description="J" evidence="7">
    <location>
        <begin position="43"/>
        <end position="104"/>
    </location>
</feature>
<dbReference type="EMBL" id="CP154858">
    <property type="protein sequence ID" value="XDT72005.1"/>
    <property type="molecule type" value="Genomic_DNA"/>
</dbReference>
<reference evidence="8" key="1">
    <citation type="submission" date="2024-05" db="EMBL/GenBank/DDBJ databases">
        <title>Genome sequencing of novel strain.</title>
        <authorList>
            <person name="Ganbat D."/>
            <person name="Ganbat S."/>
            <person name="Lee S.-J."/>
        </authorList>
    </citation>
    <scope>NUCLEOTIDE SEQUENCE</scope>
    <source>
        <strain evidence="8">SMD15-11</strain>
    </source>
</reference>
<dbReference type="PROSITE" id="PS50076">
    <property type="entry name" value="DNAJ_2"/>
    <property type="match status" value="1"/>
</dbReference>
<dbReference type="InterPro" id="IPR001623">
    <property type="entry name" value="DnaJ_domain"/>
</dbReference>
<evidence type="ECO:0000313" key="8">
    <source>
        <dbReference type="EMBL" id="XDT72005.1"/>
    </source>
</evidence>
<proteinExistence type="inferred from homology"/>
<evidence type="ECO:0000256" key="2">
    <source>
        <dbReference type="ARBA" id="ARBA00022692"/>
    </source>
</evidence>
<dbReference type="Gene3D" id="1.10.287.110">
    <property type="entry name" value="DnaJ domain"/>
    <property type="match status" value="1"/>
</dbReference>
<dbReference type="RefSeq" id="WP_369601026.1">
    <property type="nucleotide sequence ID" value="NZ_CP154858.1"/>
</dbReference>
<dbReference type="SUPFAM" id="SSF46565">
    <property type="entry name" value="Chaperone J-domain"/>
    <property type="match status" value="1"/>
</dbReference>
<keyword evidence="3" id="KW-1133">Transmembrane helix</keyword>
<comment type="subcellular location">
    <subcellularLocation>
        <location evidence="1">Membrane</location>
        <topology evidence="1">Single-pass membrane protein</topology>
    </subcellularLocation>
</comment>
<dbReference type="GO" id="GO:0016020">
    <property type="term" value="C:membrane"/>
    <property type="evidence" value="ECO:0007669"/>
    <property type="project" value="UniProtKB-SubCell"/>
</dbReference>